<evidence type="ECO:0000313" key="1">
    <source>
        <dbReference type="EMBL" id="UPT20492.1"/>
    </source>
</evidence>
<keyword evidence="2" id="KW-1185">Reference proteome</keyword>
<proteinExistence type="predicted"/>
<dbReference type="EMBL" id="CP051627">
    <property type="protein sequence ID" value="UPT20492.1"/>
    <property type="molecule type" value="Genomic_DNA"/>
</dbReference>
<gene>
    <name evidence="1" type="ORF">FOF52_05490</name>
</gene>
<accession>A0ABY4L359</accession>
<reference evidence="1 2" key="1">
    <citation type="submission" date="2020-04" db="EMBL/GenBank/DDBJ databases">
        <title>Thermobifida alba genome sequencing and assembly.</title>
        <authorList>
            <person name="Luzics S."/>
            <person name="Horvath B."/>
            <person name="Nagy I."/>
            <person name="Toth A."/>
            <person name="Nagy I."/>
            <person name="Kukolya J."/>
        </authorList>
    </citation>
    <scope>NUCLEOTIDE SEQUENCE [LARGE SCALE GENOMIC DNA]</scope>
    <source>
        <strain evidence="1 2">DSM 43795</strain>
    </source>
</reference>
<evidence type="ECO:0000313" key="2">
    <source>
        <dbReference type="Proteomes" id="UP000832041"/>
    </source>
</evidence>
<name>A0ABY4L359_THEAE</name>
<organism evidence="1 2">
    <name type="scientific">Thermobifida alba</name>
    <name type="common">Thermomonospora alba</name>
    <dbReference type="NCBI Taxonomy" id="53522"/>
    <lineage>
        <taxon>Bacteria</taxon>
        <taxon>Bacillati</taxon>
        <taxon>Actinomycetota</taxon>
        <taxon>Actinomycetes</taxon>
        <taxon>Streptosporangiales</taxon>
        <taxon>Nocardiopsidaceae</taxon>
        <taxon>Thermobifida</taxon>
    </lineage>
</organism>
<dbReference type="RefSeq" id="WP_248592749.1">
    <property type="nucleotide sequence ID" value="NZ_BAABEB010000012.1"/>
</dbReference>
<dbReference type="SUPFAM" id="SSF52540">
    <property type="entry name" value="P-loop containing nucleoside triphosphate hydrolases"/>
    <property type="match status" value="1"/>
</dbReference>
<protein>
    <recommendedName>
        <fullName evidence="3">AAA+ ATPase domain-containing protein</fullName>
    </recommendedName>
</protein>
<dbReference type="Proteomes" id="UP000832041">
    <property type="component" value="Chromosome"/>
</dbReference>
<dbReference type="InterPro" id="IPR027417">
    <property type="entry name" value="P-loop_NTPase"/>
</dbReference>
<sequence>MDAAYEATLALHALAVLTGGSAKAGPDRFVELVRYLAGRGELLSTAYPLPLRPLRYDVEPPLGLGALLAEDLGGAAGLRAELAAVRAAGLLEVVYELAEWAEEAAVSGRSAGRGGAAVALGAPRRDGVHVLLKPVADWSAVAAVAVDFHPVSASAAAATPPAGRVGSASWSPLTRNFVVEADRAVECARRLLAGLGRPQAAGVRAFFDGMAVQSPSTFSEGTAAGAVALTYLAREAGLPSPAELGVFVVADVTADGRWRPSRHERVAVEAARACGLRVLAVGRDGEWSLDGEGGVQGAGTGLAAAAHLLWGEGWQEAQDRWHGELLREHGWKICYVSPGARSCAEFPSAWGRSDGLPVVEPPQVGVLQNQYVDHPRLGTVLGGPPNSGKTVIAYRLARRLEKLRWKVLVMAPSHKSLSAEGFLPALVRAAMALAGLSSRDRVLVVIEDLQPLEAVEIGDAVSSVVSEVGVGVLALARYSAEAVTEWESGTVSPVVAVVGAEEVAALAERMVEECPEVYGGAAQCLPALVKTCNNDLWLLGRLMRELTFDPRRDPLDRVKDLVERHVRERAAGIPRECREPLRLVAALSELGEPVPVEYVPQDVLGSLTDFGVRRVDGGVQIPSQRYADSVLGALASKGKGGSERRRVVVAHLVRLLREQRSERILSLLRVCRSYDPYLLSEILGDDEVGAGVAEWTQAGDVSTVASALVVCDRVMRPGWVAELLPKLIRRVVEGAGLSARRLSQVLRLIIRHHHHIQESDLDAFMEWLSNPETGLVRALNGATTMEERYFLARNVFRLYRGSAAELVVENQERFLQEVNPASARDLIGVRRLDKLVARCLRQTEGLHFRRPLETEPQVQDLLEYSPPPGTGAGALMAWLSIQVHFRRSADWDELISSYRTHLANALRRSAPSEIAAALNDLAENHRGFCTRLLNTLRVADQLRGVLRDATPAEAANLISTVSRIHSATVRYLLYREVNGVLVANSELASALVKRIRVFRDIKGAGMLLISTHRADELYCSTREGFAERVAEGLGRDFALQLVRHERRPSILYYFLRGLWEARASYRKDVESSALELIVRSLKRGGSRHWAARLALLLAEDDYFGEELLGRLSERIDPEILALRMSQRPVRTESFVHLHRLGQAVHPDIPQRYRGMFDMDAMLSDFTAASPGEVAQKLRVAARTLMMSGFEDAAIVLLRRFGEVAPAWSWGEQLRRAQSVEELTQTLDNLRKFDPATANITVEELGTVAGQERFSVLQDFVLRSAGDPSQVTELLRAVNAIEPRWGLELLATLRQHGQRWETFTNELKYEQDPSSQGRIGRHLARMGVLPGRGDLPWMKELVEEKWLKVVHLLASPRAVTELLKLSFVWDDQWGQRLAGNIDHGKVLSRIRLGATEDLRAVPGLLNMLFLTRQYALAAEVVGCVEAFDDDDLAGRMGLAGACQLLRQLYRYRAATAEAFGAATARLLDTGRLRHLVIDQDSHWFALGWAAQTLRELGLESLLPTGDPVLRGTLASAAELCWAATWYSASEWARDVVGWTFPVLLRSVRSWRQGDRLAIALVAGARSGRVEELVRDDVFWRPMVDADTGLLTVAFREALKYPELTAVLKALKPALQQRVRSRVYRIDPWVGELRSLVARVPDPPGTSGGLFGPGGPFGAG</sequence>
<evidence type="ECO:0008006" key="3">
    <source>
        <dbReference type="Google" id="ProtNLM"/>
    </source>
</evidence>